<dbReference type="FunCoup" id="A0A6L2PXY4">
    <property type="interactions" value="42"/>
</dbReference>
<comment type="caution">
    <text evidence="11">The sequence shown here is derived from an EMBL/GenBank/DDBJ whole genome shotgun (WGS) entry which is preliminary data.</text>
</comment>
<evidence type="ECO:0000256" key="7">
    <source>
        <dbReference type="ARBA" id="ARBA00023180"/>
    </source>
</evidence>
<dbReference type="GO" id="GO:0005886">
    <property type="term" value="C:plasma membrane"/>
    <property type="evidence" value="ECO:0007669"/>
    <property type="project" value="UniProtKB-SubCell"/>
</dbReference>
<dbReference type="Pfam" id="PF24061">
    <property type="entry name" value="LBD_receptor"/>
    <property type="match status" value="1"/>
</dbReference>
<organism evidence="11 12">
    <name type="scientific">Coptotermes formosanus</name>
    <name type="common">Formosan subterranean termite</name>
    <dbReference type="NCBI Taxonomy" id="36987"/>
    <lineage>
        <taxon>Eukaryota</taxon>
        <taxon>Metazoa</taxon>
        <taxon>Ecdysozoa</taxon>
        <taxon>Arthropoda</taxon>
        <taxon>Hexapoda</taxon>
        <taxon>Insecta</taxon>
        <taxon>Pterygota</taxon>
        <taxon>Neoptera</taxon>
        <taxon>Polyneoptera</taxon>
        <taxon>Dictyoptera</taxon>
        <taxon>Blattodea</taxon>
        <taxon>Blattoidea</taxon>
        <taxon>Termitoidae</taxon>
        <taxon>Rhinotermitidae</taxon>
        <taxon>Coptotermes</taxon>
    </lineage>
</organism>
<feature type="chain" id="PRO_5027079056" description="Putative ionotropic receptor ligand binding domain-containing protein" evidence="9">
    <location>
        <begin position="23"/>
        <end position="669"/>
    </location>
</feature>
<keyword evidence="5 8" id="KW-0472">Membrane</keyword>
<name>A0A6L2PXY4_COPFO</name>
<evidence type="ECO:0000313" key="11">
    <source>
        <dbReference type="EMBL" id="GFG35418.1"/>
    </source>
</evidence>
<protein>
    <recommendedName>
        <fullName evidence="10">Putative ionotropic receptor ligand binding domain-containing protein</fullName>
    </recommendedName>
</protein>
<keyword evidence="3 8" id="KW-0812">Transmembrane</keyword>
<dbReference type="InParanoid" id="A0A6L2PXY4"/>
<keyword evidence="2" id="KW-1003">Cell membrane</keyword>
<dbReference type="InterPro" id="IPR056198">
    <property type="entry name" value="LBD_receptor"/>
</dbReference>
<dbReference type="Proteomes" id="UP000502823">
    <property type="component" value="Unassembled WGS sequence"/>
</dbReference>
<dbReference type="Gene3D" id="1.10.287.70">
    <property type="match status" value="1"/>
</dbReference>
<keyword evidence="4 8" id="KW-1133">Transmembrane helix</keyword>
<evidence type="ECO:0000256" key="9">
    <source>
        <dbReference type="SAM" id="SignalP"/>
    </source>
</evidence>
<evidence type="ECO:0000256" key="1">
    <source>
        <dbReference type="ARBA" id="ARBA00004651"/>
    </source>
</evidence>
<keyword evidence="12" id="KW-1185">Reference proteome</keyword>
<evidence type="ECO:0000256" key="8">
    <source>
        <dbReference type="SAM" id="Phobius"/>
    </source>
</evidence>
<feature type="domain" description="Putative ionotropic receptor ligand binding" evidence="10">
    <location>
        <begin position="175"/>
        <end position="252"/>
    </location>
</feature>
<dbReference type="SUPFAM" id="SSF53850">
    <property type="entry name" value="Periplasmic binding protein-like II"/>
    <property type="match status" value="1"/>
</dbReference>
<evidence type="ECO:0000313" key="12">
    <source>
        <dbReference type="Proteomes" id="UP000502823"/>
    </source>
</evidence>
<feature type="transmembrane region" description="Helical" evidence="8">
    <location>
        <begin position="642"/>
        <end position="659"/>
    </location>
</feature>
<evidence type="ECO:0000256" key="2">
    <source>
        <dbReference type="ARBA" id="ARBA00022475"/>
    </source>
</evidence>
<evidence type="ECO:0000259" key="10">
    <source>
        <dbReference type="Pfam" id="PF24061"/>
    </source>
</evidence>
<dbReference type="InterPro" id="IPR052192">
    <property type="entry name" value="Insect_Ionotropic_Sensory_Rcpt"/>
</dbReference>
<dbReference type="OrthoDB" id="6506757at2759"/>
<comment type="subcellular location">
    <subcellularLocation>
        <location evidence="1">Cell membrane</location>
        <topology evidence="1">Multi-pass membrane protein</topology>
    </subcellularLocation>
</comment>
<gene>
    <name evidence="11" type="ORF">Cfor_07745</name>
</gene>
<keyword evidence="9" id="KW-0732">Signal</keyword>
<dbReference type="PANTHER" id="PTHR42643">
    <property type="entry name" value="IONOTROPIC RECEPTOR 20A-RELATED"/>
    <property type="match status" value="1"/>
</dbReference>
<feature type="transmembrane region" description="Helical" evidence="8">
    <location>
        <begin position="391"/>
        <end position="412"/>
    </location>
</feature>
<keyword evidence="7" id="KW-0325">Glycoprotein</keyword>
<evidence type="ECO:0000256" key="3">
    <source>
        <dbReference type="ARBA" id="ARBA00022692"/>
    </source>
</evidence>
<dbReference type="EMBL" id="BLKM01012040">
    <property type="protein sequence ID" value="GFG35418.1"/>
    <property type="molecule type" value="Genomic_DNA"/>
</dbReference>
<evidence type="ECO:0000256" key="5">
    <source>
        <dbReference type="ARBA" id="ARBA00023136"/>
    </source>
</evidence>
<feature type="signal peptide" evidence="9">
    <location>
        <begin position="1"/>
        <end position="22"/>
    </location>
</feature>
<sequence length="669" mass="76520">MKTCNAALCLAQLFGLLPSVITSKLDDIQLVRCLRTIGDQYLPQTQTLAVAWTQDDFLRQNTSTSGITPAREFDGQGSRHARYGVERNPLNEPININALVDLLFSELNLWTFIVYGNKRESNHRNYDVCGGYIVLTVSVSTLRNQLQRVSKSSCWNPRARFVVAFLNSFYDPPLMAQWLLEELWKHKILNVVVLVPNEEGERIPVLNVYTWYPYQSTGQCTEVKDVTLIDTWVMKGNGYFMRNTYLFPQKISKNLHGCPLRISTQPTIFAVEGFDVESLARSNETKVMYKDGWEIKLLRIITKKMNMIEHYLYPLRDFLNATDNEGNSIGYTGELLNDTADVAVGLLVMRKPRRGLVATRPHHWGRLSWYVPCGSRYPRWMSIFRMFSGSVWALLIVSVVLSVPVITFIARFSDDSLYNTQSNTLFSTLASILSVSVPAMPRTWPLRCFFISWVCYSLAVDTVFQTYLTSFLIDPGIIPHPRNLEELARSDMKLGINVADQGFYQDRTDAEARQIMAKKVECVNQRACYMSAKKYKNLAILLPELVYKFLRSENQTYETSSNFLCQIEDGVVEYGPVVMFLPKGSSLLSRINDIIYHVVEAGILDEWVKMSNHIQMVKEKASLPGGLSDEYYKLSLEHLQSAFYLLLLGYCISFVIFVTEHICKSALFY</sequence>
<dbReference type="AlphaFoldDB" id="A0A6L2PXY4"/>
<dbReference type="PANTHER" id="PTHR42643:SF24">
    <property type="entry name" value="IONOTROPIC RECEPTOR 60A"/>
    <property type="match status" value="1"/>
</dbReference>
<proteinExistence type="predicted"/>
<evidence type="ECO:0000256" key="4">
    <source>
        <dbReference type="ARBA" id="ARBA00022989"/>
    </source>
</evidence>
<keyword evidence="6" id="KW-0675">Receptor</keyword>
<evidence type="ECO:0000256" key="6">
    <source>
        <dbReference type="ARBA" id="ARBA00023170"/>
    </source>
</evidence>
<reference evidence="12" key="1">
    <citation type="submission" date="2020-01" db="EMBL/GenBank/DDBJ databases">
        <title>Draft genome sequence of the Termite Coptotermes fromosanus.</title>
        <authorList>
            <person name="Itakura S."/>
            <person name="Yosikawa Y."/>
            <person name="Umezawa K."/>
        </authorList>
    </citation>
    <scope>NUCLEOTIDE SEQUENCE [LARGE SCALE GENOMIC DNA]</scope>
</reference>
<accession>A0A6L2PXY4</accession>